<accession>A0A158PMA9</accession>
<keyword evidence="2" id="KW-1185">Reference proteome</keyword>
<reference evidence="3" key="1">
    <citation type="submission" date="2016-04" db="UniProtKB">
        <authorList>
            <consortium name="WormBaseParasite"/>
        </authorList>
    </citation>
    <scope>IDENTIFICATION</scope>
</reference>
<proteinExistence type="predicted"/>
<name>A0A158PMA9_ANGCS</name>
<dbReference type="AlphaFoldDB" id="A0A158PMA9"/>
<sequence>MFLKLMLFSEQTFQEDSGEAVSDRVYGADVSASETNQGTQELLSRRYGAADECVWMDADERLKISTVDILADPNKPMQLGCKGQADWFLIASGGDVPSRSPCERESSDMFWYTEIQMMNKVATNNGGFCEEKFLEATSVLNAVGDGEAKERNWFAGFHGGAVNHLIGDNEKPSEAEQDQTRRKYKALYEVLRRTRSVLKVKELDHRKTLVHRLEYADKCDIIAGRIVTGTRDFGWTPLLEYTETDKPERD</sequence>
<dbReference type="Proteomes" id="UP000267027">
    <property type="component" value="Unassembled WGS sequence"/>
</dbReference>
<dbReference type="WBParaSite" id="ACOC_0001245901-mRNA-1">
    <property type="protein sequence ID" value="ACOC_0001245901-mRNA-1"/>
    <property type="gene ID" value="ACOC_0001245901"/>
</dbReference>
<gene>
    <name evidence="1" type="ORF">ACOC_LOCUS12460</name>
</gene>
<protein>
    <submittedName>
        <fullName evidence="3">Ricin B-type lectin domain-containing protein</fullName>
    </submittedName>
</protein>
<evidence type="ECO:0000313" key="2">
    <source>
        <dbReference type="Proteomes" id="UP000267027"/>
    </source>
</evidence>
<reference evidence="1 2" key="2">
    <citation type="submission" date="2018-11" db="EMBL/GenBank/DDBJ databases">
        <authorList>
            <consortium name="Pathogen Informatics"/>
        </authorList>
    </citation>
    <scope>NUCLEOTIDE SEQUENCE [LARGE SCALE GENOMIC DNA]</scope>
    <source>
        <strain evidence="1 2">Costa Rica</strain>
    </source>
</reference>
<organism evidence="3">
    <name type="scientific">Angiostrongylus costaricensis</name>
    <name type="common">Nematode worm</name>
    <dbReference type="NCBI Taxonomy" id="334426"/>
    <lineage>
        <taxon>Eukaryota</taxon>
        <taxon>Metazoa</taxon>
        <taxon>Ecdysozoa</taxon>
        <taxon>Nematoda</taxon>
        <taxon>Chromadorea</taxon>
        <taxon>Rhabditida</taxon>
        <taxon>Rhabditina</taxon>
        <taxon>Rhabditomorpha</taxon>
        <taxon>Strongyloidea</taxon>
        <taxon>Metastrongylidae</taxon>
        <taxon>Angiostrongylus</taxon>
    </lineage>
</organism>
<evidence type="ECO:0000313" key="1">
    <source>
        <dbReference type="EMBL" id="VDM64045.1"/>
    </source>
</evidence>
<evidence type="ECO:0000313" key="3">
    <source>
        <dbReference type="WBParaSite" id="ACOC_0001245901-mRNA-1"/>
    </source>
</evidence>
<dbReference type="EMBL" id="UYYA01005050">
    <property type="protein sequence ID" value="VDM64045.1"/>
    <property type="molecule type" value="Genomic_DNA"/>
</dbReference>